<keyword evidence="2" id="KW-0413">Isomerase</keyword>
<dbReference type="GO" id="GO:0006457">
    <property type="term" value="P:protein folding"/>
    <property type="evidence" value="ECO:0007669"/>
    <property type="project" value="InterPro"/>
</dbReference>
<dbReference type="Pfam" id="PF05697">
    <property type="entry name" value="Trigger_N"/>
    <property type="match status" value="1"/>
</dbReference>
<evidence type="ECO:0000313" key="6">
    <source>
        <dbReference type="EMBL" id="NLZ24708.1"/>
    </source>
</evidence>
<evidence type="ECO:0008006" key="8">
    <source>
        <dbReference type="Google" id="ProtNLM"/>
    </source>
</evidence>
<dbReference type="GO" id="GO:0015031">
    <property type="term" value="P:protein transport"/>
    <property type="evidence" value="ECO:0007669"/>
    <property type="project" value="InterPro"/>
</dbReference>
<dbReference type="InterPro" id="IPR008881">
    <property type="entry name" value="Trigger_fac_ribosome-bd_bac"/>
</dbReference>
<reference evidence="6 7" key="1">
    <citation type="journal article" date="2020" name="Biotechnol. Biofuels">
        <title>New insights from the biogas microbiome by comprehensive genome-resolved metagenomics of nearly 1600 species originating from multiple anaerobic digesters.</title>
        <authorList>
            <person name="Campanaro S."/>
            <person name="Treu L."/>
            <person name="Rodriguez-R L.M."/>
            <person name="Kovalovszki A."/>
            <person name="Ziels R.M."/>
            <person name="Maus I."/>
            <person name="Zhu X."/>
            <person name="Kougias P.G."/>
            <person name="Basile A."/>
            <person name="Luo G."/>
            <person name="Schluter A."/>
            <person name="Konstantinidis K.T."/>
            <person name="Angelidaki I."/>
        </authorList>
    </citation>
    <scope>NUCLEOTIDE SEQUENCE [LARGE SCALE GENOMIC DNA]</scope>
    <source>
        <strain evidence="6">AS19jrsBPTG_9</strain>
    </source>
</reference>
<dbReference type="InterPro" id="IPR027304">
    <property type="entry name" value="Trigger_fact/SurA_dom_sf"/>
</dbReference>
<gene>
    <name evidence="6" type="ORF">GX888_03135</name>
</gene>
<evidence type="ECO:0000313" key="7">
    <source>
        <dbReference type="Proteomes" id="UP000564033"/>
    </source>
</evidence>
<proteinExistence type="predicted"/>
<dbReference type="Gene3D" id="1.10.3120.10">
    <property type="entry name" value="Trigger factor, C-terminal domain"/>
    <property type="match status" value="1"/>
</dbReference>
<evidence type="ECO:0000259" key="5">
    <source>
        <dbReference type="Pfam" id="PF05698"/>
    </source>
</evidence>
<keyword evidence="3" id="KW-0175">Coiled coil</keyword>
<protein>
    <recommendedName>
        <fullName evidence="8">Peptidylprolyl isomerase</fullName>
    </recommendedName>
</protein>
<dbReference type="InterPro" id="IPR036611">
    <property type="entry name" value="Trigger_fac_ribosome-bd_sf"/>
</dbReference>
<dbReference type="EMBL" id="JAAZIL010000079">
    <property type="protein sequence ID" value="NLZ24708.1"/>
    <property type="molecule type" value="Genomic_DNA"/>
</dbReference>
<feature type="domain" description="Trigger factor C-terminal" evidence="5">
    <location>
        <begin position="177"/>
        <end position="330"/>
    </location>
</feature>
<evidence type="ECO:0000259" key="4">
    <source>
        <dbReference type="Pfam" id="PF05697"/>
    </source>
</evidence>
<keyword evidence="1" id="KW-0697">Rotamase</keyword>
<dbReference type="SUPFAM" id="SSF102735">
    <property type="entry name" value="Trigger factor ribosome-binding domain"/>
    <property type="match status" value="1"/>
</dbReference>
<sequence>MNDFHSKKEINEYTFEITITIPKDSFKKSYDLLLEEYAEKLDIKGFRKGRVPTNLISDQVKEVTKFETLEKIAPLYITTALQKENLAPIAPPEYKEIPKIVENTDVPFTIVVTIMPKFKLGDLKKIKIEKQAIEITKEEIDKALEELKSTQTTKTKEMNDKWAKEVSITLEQKGITTLEQLKKKIKELLYKQKEHFQFHKMQDEALKLAITESKINIPQVAIDFEAQEREKTFNENIKEKKLNIDEFLKTNNITIEKMRELWNRDAKEAIETDVFLTLYADTKKIEITEGALNKKINEIKKQRPDVDRTVFSDPQWREYIKNIERKEKAFSSFAEEIFGKDFVSKYN</sequence>
<comment type="caution">
    <text evidence="6">The sequence shown here is derived from an EMBL/GenBank/DDBJ whole genome shotgun (WGS) entry which is preliminary data.</text>
</comment>
<evidence type="ECO:0000256" key="2">
    <source>
        <dbReference type="ARBA" id="ARBA00023235"/>
    </source>
</evidence>
<feature type="domain" description="Trigger factor ribosome-binding bacterial" evidence="4">
    <location>
        <begin position="8"/>
        <end position="147"/>
    </location>
</feature>
<dbReference type="Proteomes" id="UP000564033">
    <property type="component" value="Unassembled WGS sequence"/>
</dbReference>
<dbReference type="InterPro" id="IPR037041">
    <property type="entry name" value="Trigger_fac_C_sf"/>
</dbReference>
<feature type="coiled-coil region" evidence="3">
    <location>
        <begin position="126"/>
        <end position="153"/>
    </location>
</feature>
<dbReference type="AlphaFoldDB" id="A0A847VDY1"/>
<evidence type="ECO:0000256" key="3">
    <source>
        <dbReference type="SAM" id="Coils"/>
    </source>
</evidence>
<dbReference type="GO" id="GO:0003755">
    <property type="term" value="F:peptidyl-prolyl cis-trans isomerase activity"/>
    <property type="evidence" value="ECO:0007669"/>
    <property type="project" value="UniProtKB-KW"/>
</dbReference>
<dbReference type="SUPFAM" id="SSF109998">
    <property type="entry name" value="Triger factor/SurA peptide-binding domain-like"/>
    <property type="match status" value="1"/>
</dbReference>
<dbReference type="Pfam" id="PF05698">
    <property type="entry name" value="Trigger_C"/>
    <property type="match status" value="1"/>
</dbReference>
<name>A0A847VDY1_9BACT</name>
<evidence type="ECO:0000256" key="1">
    <source>
        <dbReference type="ARBA" id="ARBA00023110"/>
    </source>
</evidence>
<dbReference type="InterPro" id="IPR008880">
    <property type="entry name" value="Trigger_fac_C"/>
</dbReference>
<dbReference type="Gene3D" id="3.30.70.1050">
    <property type="entry name" value="Trigger factor ribosome-binding domain"/>
    <property type="match status" value="1"/>
</dbReference>
<accession>A0A847VDY1</accession>
<organism evidence="6 7">
    <name type="scientific">Candidatus Dojkabacteria bacterium</name>
    <dbReference type="NCBI Taxonomy" id="2099670"/>
    <lineage>
        <taxon>Bacteria</taxon>
        <taxon>Candidatus Dojkabacteria</taxon>
    </lineage>
</organism>